<accession>F3FVW0</accession>
<protein>
    <submittedName>
        <fullName evidence="2">Amino acid adenylation</fullName>
    </submittedName>
</protein>
<dbReference type="PANTHER" id="PTHR45398:SF1">
    <property type="entry name" value="ENZYME, PUTATIVE (JCVI)-RELATED"/>
    <property type="match status" value="1"/>
</dbReference>
<dbReference type="InterPro" id="IPR001242">
    <property type="entry name" value="Condensation_dom"/>
</dbReference>
<dbReference type="GO" id="GO:0003824">
    <property type="term" value="F:catalytic activity"/>
    <property type="evidence" value="ECO:0007669"/>
    <property type="project" value="InterPro"/>
</dbReference>
<dbReference type="PANTHER" id="PTHR45398">
    <property type="match status" value="1"/>
</dbReference>
<dbReference type="EMBL" id="AEAH01002448">
    <property type="protein sequence ID" value="EGH34352.1"/>
    <property type="molecule type" value="Genomic_DNA"/>
</dbReference>
<comment type="caution">
    <text evidence="2">The sequence shown here is derived from an EMBL/GenBank/DDBJ whole genome shotgun (WGS) entry which is preliminary data.</text>
</comment>
<proteinExistence type="predicted"/>
<evidence type="ECO:0000259" key="1">
    <source>
        <dbReference type="Pfam" id="PF00668"/>
    </source>
</evidence>
<reference evidence="2 3" key="1">
    <citation type="journal article" date="2011" name="PLoS Pathog.">
        <title>Dynamic evolution of pathogenicity revealed by sequencing and comparative genomics of 19 Pseudomonas syringae isolates.</title>
        <authorList>
            <person name="Baltrus D.A."/>
            <person name="Nishimura M.T."/>
            <person name="Romanchuk A."/>
            <person name="Chang J.H."/>
            <person name="Mukhtar M.S."/>
            <person name="Cherkis K."/>
            <person name="Roach J."/>
            <person name="Grant S.R."/>
            <person name="Jones C.D."/>
            <person name="Dangl J.L."/>
        </authorList>
    </citation>
    <scope>NUCLEOTIDE SEQUENCE [LARGE SCALE GENOMIC DNA]</scope>
    <source>
        <strain evidence="3">M301072PT</strain>
    </source>
</reference>
<dbReference type="AlphaFoldDB" id="F3FVW0"/>
<dbReference type="Pfam" id="PF00668">
    <property type="entry name" value="Condensation"/>
    <property type="match status" value="1"/>
</dbReference>
<evidence type="ECO:0000313" key="2">
    <source>
        <dbReference type="EMBL" id="EGH34352.1"/>
    </source>
</evidence>
<organism evidence="2 3">
    <name type="scientific">Pseudomonas syringae pv. japonica str. M301072</name>
    <dbReference type="NCBI Taxonomy" id="629262"/>
    <lineage>
        <taxon>Bacteria</taxon>
        <taxon>Pseudomonadati</taxon>
        <taxon>Pseudomonadota</taxon>
        <taxon>Gammaproteobacteria</taxon>
        <taxon>Pseudomonadales</taxon>
        <taxon>Pseudomonadaceae</taxon>
        <taxon>Pseudomonas</taxon>
        <taxon>Pseudomonas syringae</taxon>
    </lineage>
</organism>
<name>F3FVW0_PSESX</name>
<dbReference type="Gene3D" id="3.30.559.10">
    <property type="entry name" value="Chloramphenicol acetyltransferase-like domain"/>
    <property type="match status" value="1"/>
</dbReference>
<sequence length="111" mass="12228">HPELAAMARILAEAKGSVQPPIVPVSRDQDLPLSFSQQRLWFLAQLEGGSAAYHIPAGLRVRGALDKPALERALDRIVARHEVLRTTFVQDQDQDPVQRIAPADIGFSLQL</sequence>
<dbReference type="Proteomes" id="UP000004471">
    <property type="component" value="Unassembled WGS sequence"/>
</dbReference>
<gene>
    <name evidence="2" type="ORF">PSYJA_37604</name>
</gene>
<evidence type="ECO:0000313" key="3">
    <source>
        <dbReference type="Proteomes" id="UP000004471"/>
    </source>
</evidence>
<dbReference type="SUPFAM" id="SSF52777">
    <property type="entry name" value="CoA-dependent acyltransferases"/>
    <property type="match status" value="1"/>
</dbReference>
<feature type="non-terminal residue" evidence="2">
    <location>
        <position position="1"/>
    </location>
</feature>
<feature type="non-terminal residue" evidence="2">
    <location>
        <position position="111"/>
    </location>
</feature>
<feature type="domain" description="Condensation" evidence="1">
    <location>
        <begin position="29"/>
        <end position="102"/>
    </location>
</feature>
<dbReference type="InterPro" id="IPR023213">
    <property type="entry name" value="CAT-like_dom_sf"/>
</dbReference>